<gene>
    <name evidence="1" type="ORF">N1032_21740</name>
</gene>
<dbReference type="Proteomes" id="UP001165586">
    <property type="component" value="Unassembled WGS sequence"/>
</dbReference>
<proteinExistence type="predicted"/>
<reference evidence="1" key="1">
    <citation type="submission" date="2022-08" db="EMBL/GenBank/DDBJ databases">
        <authorList>
            <person name="Deng Y."/>
            <person name="Han X.-F."/>
            <person name="Zhang Y.-Q."/>
        </authorList>
    </citation>
    <scope>NUCLEOTIDE SEQUENCE</scope>
    <source>
        <strain evidence="1">CPCC 203386</strain>
    </source>
</reference>
<dbReference type="RefSeq" id="WP_259542255.1">
    <property type="nucleotide sequence ID" value="NZ_JANLCJ010000018.1"/>
</dbReference>
<name>A0ABT2H8Z5_9MICO</name>
<organism evidence="1 2">
    <name type="scientific">Herbiconiux daphne</name>
    <dbReference type="NCBI Taxonomy" id="2970914"/>
    <lineage>
        <taxon>Bacteria</taxon>
        <taxon>Bacillati</taxon>
        <taxon>Actinomycetota</taxon>
        <taxon>Actinomycetes</taxon>
        <taxon>Micrococcales</taxon>
        <taxon>Microbacteriaceae</taxon>
        <taxon>Herbiconiux</taxon>
    </lineage>
</organism>
<dbReference type="EMBL" id="JANLCJ010000018">
    <property type="protein sequence ID" value="MCS5736362.1"/>
    <property type="molecule type" value="Genomic_DNA"/>
</dbReference>
<keyword evidence="2" id="KW-1185">Reference proteome</keyword>
<accession>A0ABT2H8Z5</accession>
<comment type="caution">
    <text evidence="1">The sequence shown here is derived from an EMBL/GenBank/DDBJ whole genome shotgun (WGS) entry which is preliminary data.</text>
</comment>
<protein>
    <submittedName>
        <fullName evidence="1">Uncharacterized protein</fullName>
    </submittedName>
</protein>
<sequence length="54" mass="5385">MLEAVSAVCQIPVAIGPTTGTNDTPILPTVFHASASPVKSAFSSSPVTIDLASS</sequence>
<evidence type="ECO:0000313" key="1">
    <source>
        <dbReference type="EMBL" id="MCS5736362.1"/>
    </source>
</evidence>
<evidence type="ECO:0000313" key="2">
    <source>
        <dbReference type="Proteomes" id="UP001165586"/>
    </source>
</evidence>